<evidence type="ECO:0000256" key="1">
    <source>
        <dbReference type="SAM" id="MobiDB-lite"/>
    </source>
</evidence>
<keyword evidence="2" id="KW-0472">Membrane</keyword>
<protein>
    <submittedName>
        <fullName evidence="3">Uncharacterized protein</fullName>
    </submittedName>
</protein>
<evidence type="ECO:0000313" key="3">
    <source>
        <dbReference type="EMBL" id="TNN45435.1"/>
    </source>
</evidence>
<keyword evidence="2" id="KW-0812">Transmembrane</keyword>
<sequence length="101" mass="11337">MYWEAAVPSGVGHHSMAQTGPPAHSNMSQRSGWAGFAENLVNRAELKKVKKLSLLFLPFFFFICFNIRIEVLVFCSVAVTTFPLLAFTPCENVKNHQSLTY</sequence>
<accession>A0A4Z2FX16</accession>
<keyword evidence="4" id="KW-1185">Reference proteome</keyword>
<dbReference type="EMBL" id="SRLO01000847">
    <property type="protein sequence ID" value="TNN45435.1"/>
    <property type="molecule type" value="Genomic_DNA"/>
</dbReference>
<gene>
    <name evidence="3" type="ORF">EYF80_044381</name>
</gene>
<evidence type="ECO:0000313" key="4">
    <source>
        <dbReference type="Proteomes" id="UP000314294"/>
    </source>
</evidence>
<evidence type="ECO:0000256" key="2">
    <source>
        <dbReference type="SAM" id="Phobius"/>
    </source>
</evidence>
<proteinExistence type="predicted"/>
<dbReference type="Proteomes" id="UP000314294">
    <property type="component" value="Unassembled WGS sequence"/>
</dbReference>
<comment type="caution">
    <text evidence="3">The sequence shown here is derived from an EMBL/GenBank/DDBJ whole genome shotgun (WGS) entry which is preliminary data.</text>
</comment>
<keyword evidence="2" id="KW-1133">Transmembrane helix</keyword>
<feature type="transmembrane region" description="Helical" evidence="2">
    <location>
        <begin position="52"/>
        <end position="79"/>
    </location>
</feature>
<reference evidence="3 4" key="1">
    <citation type="submission" date="2019-03" db="EMBL/GenBank/DDBJ databases">
        <title>First draft genome of Liparis tanakae, snailfish: a comprehensive survey of snailfish specific genes.</title>
        <authorList>
            <person name="Kim W."/>
            <person name="Song I."/>
            <person name="Jeong J.-H."/>
            <person name="Kim D."/>
            <person name="Kim S."/>
            <person name="Ryu S."/>
            <person name="Song J.Y."/>
            <person name="Lee S.K."/>
        </authorList>
    </citation>
    <scope>NUCLEOTIDE SEQUENCE [LARGE SCALE GENOMIC DNA]</scope>
    <source>
        <tissue evidence="3">Muscle</tissue>
    </source>
</reference>
<dbReference type="AlphaFoldDB" id="A0A4Z2FX16"/>
<feature type="region of interest" description="Disordered" evidence="1">
    <location>
        <begin position="1"/>
        <end position="23"/>
    </location>
</feature>
<organism evidence="3 4">
    <name type="scientific">Liparis tanakae</name>
    <name type="common">Tanaka's snailfish</name>
    <dbReference type="NCBI Taxonomy" id="230148"/>
    <lineage>
        <taxon>Eukaryota</taxon>
        <taxon>Metazoa</taxon>
        <taxon>Chordata</taxon>
        <taxon>Craniata</taxon>
        <taxon>Vertebrata</taxon>
        <taxon>Euteleostomi</taxon>
        <taxon>Actinopterygii</taxon>
        <taxon>Neopterygii</taxon>
        <taxon>Teleostei</taxon>
        <taxon>Neoteleostei</taxon>
        <taxon>Acanthomorphata</taxon>
        <taxon>Eupercaria</taxon>
        <taxon>Perciformes</taxon>
        <taxon>Cottioidei</taxon>
        <taxon>Cottales</taxon>
        <taxon>Liparidae</taxon>
        <taxon>Liparis</taxon>
    </lineage>
</organism>
<name>A0A4Z2FX16_9TELE</name>